<dbReference type="OrthoDB" id="184828at2"/>
<dbReference type="RefSeq" id="WP_146661717.1">
    <property type="nucleotide sequence ID" value="NZ_CP019791.1"/>
</dbReference>
<proteinExistence type="predicted"/>
<organism evidence="2 3">
    <name type="scientific">Anaerohalosphaera lusitana</name>
    <dbReference type="NCBI Taxonomy" id="1936003"/>
    <lineage>
        <taxon>Bacteria</taxon>
        <taxon>Pseudomonadati</taxon>
        <taxon>Planctomycetota</taxon>
        <taxon>Phycisphaerae</taxon>
        <taxon>Sedimentisphaerales</taxon>
        <taxon>Anaerohalosphaeraceae</taxon>
        <taxon>Anaerohalosphaera</taxon>
    </lineage>
</organism>
<dbReference type="EMBL" id="CP019791">
    <property type="protein sequence ID" value="AQT68579.1"/>
    <property type="molecule type" value="Genomic_DNA"/>
</dbReference>
<keyword evidence="3" id="KW-1185">Reference proteome</keyword>
<dbReference type="AlphaFoldDB" id="A0A1U9NKZ5"/>
<accession>A0A1U9NKZ5</accession>
<protein>
    <submittedName>
        <fullName evidence="2">Uncharacterized protein</fullName>
    </submittedName>
</protein>
<sequence length="300" mass="34026">MNRNKKIEGTYILDGMLEGYITDANDEECLRRFLRQAKECKLHFHLSTEGERFTLLPDKKTNRLPQSVESVSSLLKHPLENLLACFAADDAVKFISTLRSIEYSPDTEKQALYCIGPDGGLMIEQRSVPADTVPPAAEMPLEDKLKIGAAAFAILAIVVGISAFFVPYGKIASDIYEGLKPYKIEDVSVQAENFHEYFTVEDIDRDRQNNQLILLCRKTPEFPASADKLNEQWLQSRDNLYAAMAVEALARKSLSCEYFDKEGELIGRSICRMRDIDDQPQLFAVALPFNRSIKKIEIRY</sequence>
<reference evidence="3" key="1">
    <citation type="submission" date="2017-02" db="EMBL/GenBank/DDBJ databases">
        <title>Comparative genomics and description of representatives of a novel lineage of planctomycetes thriving in anoxic sediments.</title>
        <authorList>
            <person name="Spring S."/>
            <person name="Bunk B."/>
            <person name="Sproer C."/>
        </authorList>
    </citation>
    <scope>NUCLEOTIDE SEQUENCE [LARGE SCALE GENOMIC DNA]</scope>
    <source>
        <strain evidence="3">ST-NAGAB-D1</strain>
    </source>
</reference>
<evidence type="ECO:0000313" key="3">
    <source>
        <dbReference type="Proteomes" id="UP000189674"/>
    </source>
</evidence>
<dbReference type="Proteomes" id="UP000189674">
    <property type="component" value="Chromosome"/>
</dbReference>
<dbReference type="KEGG" id="alus:STSP2_01747"/>
<dbReference type="STRING" id="1936003.STSP2_01747"/>
<keyword evidence="1" id="KW-0472">Membrane</keyword>
<keyword evidence="1" id="KW-0812">Transmembrane</keyword>
<name>A0A1U9NKZ5_9BACT</name>
<evidence type="ECO:0000256" key="1">
    <source>
        <dbReference type="SAM" id="Phobius"/>
    </source>
</evidence>
<keyword evidence="1" id="KW-1133">Transmembrane helix</keyword>
<gene>
    <name evidence="2" type="ORF">STSP2_01747</name>
</gene>
<feature type="transmembrane region" description="Helical" evidence="1">
    <location>
        <begin position="147"/>
        <end position="168"/>
    </location>
</feature>
<evidence type="ECO:0000313" key="2">
    <source>
        <dbReference type="EMBL" id="AQT68579.1"/>
    </source>
</evidence>